<protein>
    <recommendedName>
        <fullName evidence="3">DUF2946 domain-containing protein</fullName>
    </recommendedName>
</protein>
<evidence type="ECO:0000313" key="2">
    <source>
        <dbReference type="Proteomes" id="UP000186894"/>
    </source>
</evidence>
<comment type="caution">
    <text evidence="1">The sequence shown here is derived from an EMBL/GenBank/DDBJ whole genome shotgun (WGS) entry which is preliminary data.</text>
</comment>
<dbReference type="Proteomes" id="UP000186894">
    <property type="component" value="Unassembled WGS sequence"/>
</dbReference>
<organism evidence="1 2">
    <name type="scientific">Rhizobium oryziradicis</name>
    <dbReference type="NCBI Taxonomy" id="1867956"/>
    <lineage>
        <taxon>Bacteria</taxon>
        <taxon>Pseudomonadati</taxon>
        <taxon>Pseudomonadota</taxon>
        <taxon>Alphaproteobacteria</taxon>
        <taxon>Hyphomicrobiales</taxon>
        <taxon>Rhizobiaceae</taxon>
        <taxon>Rhizobium/Agrobacterium group</taxon>
        <taxon>Rhizobium</taxon>
    </lineage>
</organism>
<evidence type="ECO:0008006" key="3">
    <source>
        <dbReference type="Google" id="ProtNLM"/>
    </source>
</evidence>
<dbReference type="AlphaFoldDB" id="A0A1Q8ZVU1"/>
<evidence type="ECO:0000313" key="1">
    <source>
        <dbReference type="EMBL" id="OLP46097.1"/>
    </source>
</evidence>
<sequence length="111" mass="11823">MLIFAALAYGAMPLNGMAMQHINPVAQDQSPMMHKHADDGASSLNILSSHDRDCGDKHNMFGCGHCAACLTLPAFYSGLTSRAFLHGAPLPALGHQLFSQNSQPLLPPPRA</sequence>
<reference evidence="1 2" key="1">
    <citation type="submission" date="2016-09" db="EMBL/GenBank/DDBJ databases">
        <title>Rhizobium oryziradicis sp. nov., isolated from the root of rice.</title>
        <authorList>
            <person name="Zhao J."/>
            <person name="Zhang X."/>
        </authorList>
    </citation>
    <scope>NUCLEOTIDE SEQUENCE [LARGE SCALE GENOMIC DNA]</scope>
    <source>
        <strain evidence="1 2">N19</strain>
    </source>
</reference>
<dbReference type="EMBL" id="MKIM01000022">
    <property type="protein sequence ID" value="OLP46097.1"/>
    <property type="molecule type" value="Genomic_DNA"/>
</dbReference>
<accession>A0A1Q8ZVU1</accession>
<gene>
    <name evidence="1" type="ORF">BJF95_02775</name>
</gene>
<name>A0A1Q8ZVU1_9HYPH</name>
<keyword evidence="2" id="KW-1185">Reference proteome</keyword>
<proteinExistence type="predicted"/>
<dbReference type="STRING" id="1867956.BJF95_02775"/>